<name>A0A838A9P9_9PSEU</name>
<dbReference type="SUPFAM" id="SSF52540">
    <property type="entry name" value="P-loop containing nucleoside triphosphate hydrolases"/>
    <property type="match status" value="1"/>
</dbReference>
<dbReference type="InterPro" id="IPR027417">
    <property type="entry name" value="P-loop_NTPase"/>
</dbReference>
<evidence type="ECO:0000313" key="2">
    <source>
        <dbReference type="Proteomes" id="UP000582974"/>
    </source>
</evidence>
<protein>
    <submittedName>
        <fullName evidence="1">Uncharacterized protein</fullName>
    </submittedName>
</protein>
<keyword evidence="2" id="KW-1185">Reference proteome</keyword>
<accession>A0A838A9P9</accession>
<reference evidence="1 2" key="1">
    <citation type="submission" date="2020-07" db="EMBL/GenBank/DDBJ databases">
        <title>Genome of Haloechinothrix sp.</title>
        <authorList>
            <person name="Tang S.-K."/>
            <person name="Yang L."/>
            <person name="Zhu W.-Y."/>
        </authorList>
    </citation>
    <scope>NUCLEOTIDE SEQUENCE [LARGE SCALE GENOMIC DNA]</scope>
    <source>
        <strain evidence="1 2">YIM 98757</strain>
    </source>
</reference>
<proteinExistence type="predicted"/>
<dbReference type="EMBL" id="JACCKD010000002">
    <property type="protein sequence ID" value="MBA0125531.1"/>
    <property type="molecule type" value="Genomic_DNA"/>
</dbReference>
<dbReference type="Gene3D" id="3.40.50.300">
    <property type="entry name" value="P-loop containing nucleotide triphosphate hydrolases"/>
    <property type="match status" value="1"/>
</dbReference>
<evidence type="ECO:0000313" key="1">
    <source>
        <dbReference type="EMBL" id="MBA0125531.1"/>
    </source>
</evidence>
<dbReference type="RefSeq" id="WP_180892302.1">
    <property type="nucleotide sequence ID" value="NZ_JACCKD010000002.1"/>
</dbReference>
<dbReference type="AlphaFoldDB" id="A0A838A9P9"/>
<comment type="caution">
    <text evidence="1">The sequence shown here is derived from an EMBL/GenBank/DDBJ whole genome shotgun (WGS) entry which is preliminary data.</text>
</comment>
<sequence>MGEGLYYLDECVIGPALARGLVVLKDRHVDTILYALAPLLMRQGTVSTYKEALIWLRSLMIQLRHPPNLTVYVDAPLEVRLERIACRDRHLEEHRASEGSCRDLLAGSRHAAVGRASATCSVRARRYRWGIQIEYHRS</sequence>
<dbReference type="Proteomes" id="UP000582974">
    <property type="component" value="Unassembled WGS sequence"/>
</dbReference>
<gene>
    <name evidence="1" type="ORF">H0B56_08260</name>
</gene>
<organism evidence="1 2">
    <name type="scientific">Haloechinothrix aidingensis</name>
    <dbReference type="NCBI Taxonomy" id="2752311"/>
    <lineage>
        <taxon>Bacteria</taxon>
        <taxon>Bacillati</taxon>
        <taxon>Actinomycetota</taxon>
        <taxon>Actinomycetes</taxon>
        <taxon>Pseudonocardiales</taxon>
        <taxon>Pseudonocardiaceae</taxon>
        <taxon>Haloechinothrix</taxon>
    </lineage>
</organism>